<sequence length="372" mass="39285">MSVPLSILDLSPVSAGSDVATALRNTVDLAQHAERWGFHRYWVAEHHFVSVAGSAPAVLIGQIAAATNTIHVGAAAVQLGFTTASAVVESFGMLAAFHPGRIDLGVGRSAQLRTEAQRQPSGNPVRQTEWRDIDGVVVPPPVDVGALMRSERLQATTALLQQPGAVAPDFADQVADILAMIDGTHTASGFDVHAVPGERSGLVPWVFGSSKGQSARVAARFGLPFVASYHITPATALDAIQFYRNAFEPSAALTRPYVVVSADVLAAEDSATAHRLAASFGHWVYSIRAGGGAAPYPDPETVPPLTDEQQAAVLDRTATQFVGDPASVVERLTTLQRVTGADELVITSVAHDHADRLRSHQLIAREWGATPP</sequence>
<keyword evidence="3" id="KW-1185">Reference proteome</keyword>
<dbReference type="GO" id="GO:0005829">
    <property type="term" value="C:cytosol"/>
    <property type="evidence" value="ECO:0007669"/>
    <property type="project" value="TreeGrafter"/>
</dbReference>
<dbReference type="OrthoDB" id="9780518at2"/>
<dbReference type="PANTHER" id="PTHR30137:SF6">
    <property type="entry name" value="LUCIFERASE-LIKE MONOOXYGENASE"/>
    <property type="match status" value="1"/>
</dbReference>
<name>A0A378TJ02_9MYCO</name>
<proteinExistence type="predicted"/>
<dbReference type="EMBL" id="UGQT01000001">
    <property type="protein sequence ID" value="STZ60524.1"/>
    <property type="molecule type" value="Genomic_DNA"/>
</dbReference>
<dbReference type="CDD" id="cd00347">
    <property type="entry name" value="Flavin_utilizing_monoxygenases"/>
    <property type="match status" value="1"/>
</dbReference>
<keyword evidence="2" id="KW-0503">Monooxygenase</keyword>
<dbReference type="AlphaFoldDB" id="A0A378TJ02"/>
<keyword evidence="2" id="KW-0560">Oxidoreductase</keyword>
<protein>
    <submittedName>
        <fullName evidence="2">Monooxygenase-like protein</fullName>
    </submittedName>
</protein>
<dbReference type="Gene3D" id="3.20.20.30">
    <property type="entry name" value="Luciferase-like domain"/>
    <property type="match status" value="1"/>
</dbReference>
<dbReference type="PANTHER" id="PTHR30137">
    <property type="entry name" value="LUCIFERASE-LIKE MONOOXYGENASE"/>
    <property type="match status" value="1"/>
</dbReference>
<accession>A0A378TJ02</accession>
<dbReference type="InterPro" id="IPR011251">
    <property type="entry name" value="Luciferase-like_dom"/>
</dbReference>
<dbReference type="Proteomes" id="UP000254978">
    <property type="component" value="Unassembled WGS sequence"/>
</dbReference>
<dbReference type="InterPro" id="IPR036661">
    <property type="entry name" value="Luciferase-like_sf"/>
</dbReference>
<evidence type="ECO:0000313" key="3">
    <source>
        <dbReference type="Proteomes" id="UP000254978"/>
    </source>
</evidence>
<dbReference type="InterPro" id="IPR050766">
    <property type="entry name" value="Bact_Lucif_Oxidored"/>
</dbReference>
<organism evidence="2 3">
    <name type="scientific">Mycolicibacterium tokaiense</name>
    <dbReference type="NCBI Taxonomy" id="39695"/>
    <lineage>
        <taxon>Bacteria</taxon>
        <taxon>Bacillati</taxon>
        <taxon>Actinomycetota</taxon>
        <taxon>Actinomycetes</taxon>
        <taxon>Mycobacteriales</taxon>
        <taxon>Mycobacteriaceae</taxon>
        <taxon>Mycolicibacterium</taxon>
    </lineage>
</organism>
<reference evidence="2 3" key="1">
    <citation type="submission" date="2018-06" db="EMBL/GenBank/DDBJ databases">
        <authorList>
            <consortium name="Pathogen Informatics"/>
            <person name="Doyle S."/>
        </authorList>
    </citation>
    <scope>NUCLEOTIDE SEQUENCE [LARGE SCALE GENOMIC DNA]</scope>
    <source>
        <strain evidence="2 3">NCTC10821</strain>
    </source>
</reference>
<dbReference type="GO" id="GO:0004497">
    <property type="term" value="F:monooxygenase activity"/>
    <property type="evidence" value="ECO:0007669"/>
    <property type="project" value="UniProtKB-KW"/>
</dbReference>
<evidence type="ECO:0000313" key="2">
    <source>
        <dbReference type="EMBL" id="STZ60524.1"/>
    </source>
</evidence>
<dbReference type="Pfam" id="PF00296">
    <property type="entry name" value="Bac_luciferase"/>
    <property type="match status" value="2"/>
</dbReference>
<dbReference type="SUPFAM" id="SSF51679">
    <property type="entry name" value="Bacterial luciferase-like"/>
    <property type="match status" value="1"/>
</dbReference>
<gene>
    <name evidence="2" type="ORF">NCTC10821_04064</name>
</gene>
<dbReference type="RefSeq" id="WP_115279658.1">
    <property type="nucleotide sequence ID" value="NZ_AP022600.1"/>
</dbReference>
<feature type="domain" description="Luciferase-like" evidence="1">
    <location>
        <begin position="6"/>
        <end position="124"/>
    </location>
</feature>
<feature type="domain" description="Luciferase-like" evidence="1">
    <location>
        <begin position="182"/>
        <end position="338"/>
    </location>
</feature>
<dbReference type="GO" id="GO:0016705">
    <property type="term" value="F:oxidoreductase activity, acting on paired donors, with incorporation or reduction of molecular oxygen"/>
    <property type="evidence" value="ECO:0007669"/>
    <property type="project" value="InterPro"/>
</dbReference>
<evidence type="ECO:0000259" key="1">
    <source>
        <dbReference type="Pfam" id="PF00296"/>
    </source>
</evidence>